<dbReference type="GO" id="GO:0005886">
    <property type="term" value="C:plasma membrane"/>
    <property type="evidence" value="ECO:0007669"/>
    <property type="project" value="TreeGrafter"/>
</dbReference>
<comment type="similarity">
    <text evidence="2 6">Belongs to the acyl-CoA dehydrogenase family.</text>
</comment>
<proteinExistence type="inferred from homology"/>
<evidence type="ECO:0000259" key="7">
    <source>
        <dbReference type="Pfam" id="PF00441"/>
    </source>
</evidence>
<feature type="domain" description="Acyl-CoA dehydrogenase/oxidase N-terminal" evidence="9">
    <location>
        <begin position="14"/>
        <end position="125"/>
    </location>
</feature>
<gene>
    <name evidence="10" type="ORF">FHK81_16480</name>
</gene>
<dbReference type="PROSITE" id="PS00072">
    <property type="entry name" value="ACYL_COA_DH_1"/>
    <property type="match status" value="1"/>
</dbReference>
<evidence type="ECO:0000259" key="8">
    <source>
        <dbReference type="Pfam" id="PF02770"/>
    </source>
</evidence>
<feature type="domain" description="Acyl-CoA dehydrogenase/oxidase C-terminal" evidence="7">
    <location>
        <begin position="279"/>
        <end position="379"/>
    </location>
</feature>
<dbReference type="InterPro" id="IPR052161">
    <property type="entry name" value="Mycobact_Acyl-CoA_DH"/>
</dbReference>
<dbReference type="InterPro" id="IPR006091">
    <property type="entry name" value="Acyl-CoA_Oxase/DH_mid-dom"/>
</dbReference>
<dbReference type="SUPFAM" id="SSF56645">
    <property type="entry name" value="Acyl-CoA dehydrogenase NM domain-like"/>
    <property type="match status" value="1"/>
</dbReference>
<keyword evidence="5 6" id="KW-0560">Oxidoreductase</keyword>
<dbReference type="Pfam" id="PF02770">
    <property type="entry name" value="Acyl-CoA_dh_M"/>
    <property type="match status" value="1"/>
</dbReference>
<evidence type="ECO:0000313" key="10">
    <source>
        <dbReference type="EMBL" id="TVT30693.1"/>
    </source>
</evidence>
<keyword evidence="4 6" id="KW-0274">FAD</keyword>
<dbReference type="RefSeq" id="WP_273135147.1">
    <property type="nucleotide sequence ID" value="NZ_VMRX01000055.1"/>
</dbReference>
<comment type="cofactor">
    <cofactor evidence="1 6">
        <name>FAD</name>
        <dbReference type="ChEBI" id="CHEBI:57692"/>
    </cofactor>
</comment>
<protein>
    <submittedName>
        <fullName evidence="10">Acyl-CoA dehydrogenase</fullName>
    </submittedName>
</protein>
<dbReference type="GO" id="GO:0003995">
    <property type="term" value="F:acyl-CoA dehydrogenase activity"/>
    <property type="evidence" value="ECO:0007669"/>
    <property type="project" value="InterPro"/>
</dbReference>
<dbReference type="Proteomes" id="UP000319142">
    <property type="component" value="Unassembled WGS sequence"/>
</dbReference>
<evidence type="ECO:0000256" key="2">
    <source>
        <dbReference type="ARBA" id="ARBA00009347"/>
    </source>
</evidence>
<dbReference type="GO" id="GO:0050660">
    <property type="term" value="F:flavin adenine dinucleotide binding"/>
    <property type="evidence" value="ECO:0007669"/>
    <property type="project" value="InterPro"/>
</dbReference>
<reference evidence="10 11" key="1">
    <citation type="submission" date="2019-07" db="EMBL/GenBank/DDBJ databases">
        <title>The pathways for chlorine oxyanion respiration interact through the shared metabolite chlorate.</title>
        <authorList>
            <person name="Barnum T.P."/>
            <person name="Cheng Y."/>
            <person name="Hill K.A."/>
            <person name="Lucas L.N."/>
            <person name="Carlson H.K."/>
            <person name="Coates J.D."/>
        </authorList>
    </citation>
    <scope>NUCLEOTIDE SEQUENCE [LARGE SCALE GENOMIC DNA]</scope>
    <source>
        <strain evidence="10">UCB</strain>
    </source>
</reference>
<dbReference type="Pfam" id="PF02771">
    <property type="entry name" value="Acyl-CoA_dh_N"/>
    <property type="match status" value="1"/>
</dbReference>
<dbReference type="SUPFAM" id="SSF47203">
    <property type="entry name" value="Acyl-CoA dehydrogenase C-terminal domain-like"/>
    <property type="match status" value="1"/>
</dbReference>
<dbReference type="Pfam" id="PF00441">
    <property type="entry name" value="Acyl-CoA_dh_1"/>
    <property type="match status" value="1"/>
</dbReference>
<sequence>MHPFRFDPVSLPPQAEVLREEVRAFLAEELASGRITPHRNAWGSFDPEFSRKCGARGYIGMRWPSQYGGHECSALERYVVTEEMLAAGAPVGAHWVADRQSGNNILAHGSEAAKQAILPEIAAGKCFFAIGMSEPNSGSDLAAASTRATRTEGGWLLNGTKVWTSGAHRVHYLIALARTAPRSEDRHAGLTQFIVRMGEDRVLTRPIYNLYGGHDFNEVIFEDTFVPDDMVIGDVGAGWQMVTGELAFERSGPDRFLSTFQLMRQLIDALGASADVRAQVAIGRLVAQLATLRTMSLSVAGMLERGESPNLEAALVKDVGTAFEQEIPEIARLLVAAEPSLNQGEPFHEALAKAILTSPSFTIRGGTREILRGMIAKGLGLR</sequence>
<dbReference type="InterPro" id="IPR006089">
    <property type="entry name" value="Acyl-CoA_DH_CS"/>
</dbReference>
<dbReference type="InterPro" id="IPR037069">
    <property type="entry name" value="AcylCoA_DH/ox_N_sf"/>
</dbReference>
<evidence type="ECO:0000256" key="3">
    <source>
        <dbReference type="ARBA" id="ARBA00022630"/>
    </source>
</evidence>
<keyword evidence="3 6" id="KW-0285">Flavoprotein</keyword>
<evidence type="ECO:0000256" key="5">
    <source>
        <dbReference type="ARBA" id="ARBA00023002"/>
    </source>
</evidence>
<comment type="caution">
    <text evidence="10">The sequence shown here is derived from an EMBL/GenBank/DDBJ whole genome shotgun (WGS) entry which is preliminary data.</text>
</comment>
<dbReference type="InterPro" id="IPR009100">
    <property type="entry name" value="AcylCoA_DH/oxidase_NM_dom_sf"/>
</dbReference>
<dbReference type="PANTHER" id="PTHR43292:SF4">
    <property type="entry name" value="ACYL-COA DEHYDROGENASE FADE34"/>
    <property type="match status" value="1"/>
</dbReference>
<evidence type="ECO:0000259" key="9">
    <source>
        <dbReference type="Pfam" id="PF02771"/>
    </source>
</evidence>
<dbReference type="PANTHER" id="PTHR43292">
    <property type="entry name" value="ACYL-COA DEHYDROGENASE"/>
    <property type="match status" value="1"/>
</dbReference>
<evidence type="ECO:0000256" key="4">
    <source>
        <dbReference type="ARBA" id="ARBA00022827"/>
    </source>
</evidence>
<dbReference type="FunFam" id="2.40.110.10:FF:000011">
    <property type="entry name" value="Acyl-CoA dehydrogenase FadE34"/>
    <property type="match status" value="1"/>
</dbReference>
<evidence type="ECO:0000313" key="11">
    <source>
        <dbReference type="Proteomes" id="UP000319142"/>
    </source>
</evidence>
<dbReference type="Gene3D" id="1.10.540.10">
    <property type="entry name" value="Acyl-CoA dehydrogenase/oxidase, N-terminal domain"/>
    <property type="match status" value="1"/>
</dbReference>
<evidence type="ECO:0000256" key="6">
    <source>
        <dbReference type="RuleBase" id="RU362125"/>
    </source>
</evidence>
<name>A0A558B2J5_9GAMM</name>
<evidence type="ECO:0000256" key="1">
    <source>
        <dbReference type="ARBA" id="ARBA00001974"/>
    </source>
</evidence>
<dbReference type="InterPro" id="IPR013786">
    <property type="entry name" value="AcylCoA_DH/ox_N"/>
</dbReference>
<dbReference type="InterPro" id="IPR046373">
    <property type="entry name" value="Acyl-CoA_Oxase/DH_mid-dom_sf"/>
</dbReference>
<dbReference type="InterPro" id="IPR009075">
    <property type="entry name" value="AcylCo_DH/oxidase_C"/>
</dbReference>
<dbReference type="AlphaFoldDB" id="A0A558B2J5"/>
<dbReference type="Gene3D" id="1.20.140.10">
    <property type="entry name" value="Butyryl-CoA Dehydrogenase, subunit A, domain 3"/>
    <property type="match status" value="1"/>
</dbReference>
<organism evidence="10 11">
    <name type="scientific">Marinobacter vinifirmus</name>
    <dbReference type="NCBI Taxonomy" id="355591"/>
    <lineage>
        <taxon>Bacteria</taxon>
        <taxon>Pseudomonadati</taxon>
        <taxon>Pseudomonadota</taxon>
        <taxon>Gammaproteobacteria</taxon>
        <taxon>Pseudomonadales</taxon>
        <taxon>Marinobacteraceae</taxon>
        <taxon>Marinobacter</taxon>
    </lineage>
</organism>
<dbReference type="Gene3D" id="2.40.110.10">
    <property type="entry name" value="Butyryl-CoA Dehydrogenase, subunit A, domain 2"/>
    <property type="match status" value="1"/>
</dbReference>
<feature type="domain" description="Acyl-CoA oxidase/dehydrogenase middle" evidence="8">
    <location>
        <begin position="129"/>
        <end position="223"/>
    </location>
</feature>
<dbReference type="EMBL" id="VMRX01000055">
    <property type="protein sequence ID" value="TVT30693.1"/>
    <property type="molecule type" value="Genomic_DNA"/>
</dbReference>
<dbReference type="InterPro" id="IPR036250">
    <property type="entry name" value="AcylCo_DH-like_C"/>
</dbReference>
<accession>A0A558B2J5</accession>